<protein>
    <submittedName>
        <fullName evidence="2">Uncharacterized protein</fullName>
    </submittedName>
</protein>
<sequence>MITAANDGSEATIFDPTVDLYSSTISSRIEATKTGADGSTSSPTAGYKTNRESTYENKHGTAENGVSGGRGQARATRERAAGHGRRPAATRTADNSISGLGSCLFSVDVRDFRRTSGRGGAPWRTIAAHGD</sequence>
<reference evidence="2 3" key="1">
    <citation type="journal article" date="2019" name="Commun. Biol.">
        <title>The bagworm genome reveals a unique fibroin gene that provides high tensile strength.</title>
        <authorList>
            <person name="Kono N."/>
            <person name="Nakamura H."/>
            <person name="Ohtoshi R."/>
            <person name="Tomita M."/>
            <person name="Numata K."/>
            <person name="Arakawa K."/>
        </authorList>
    </citation>
    <scope>NUCLEOTIDE SEQUENCE [LARGE SCALE GENOMIC DNA]</scope>
</reference>
<dbReference type="AlphaFoldDB" id="A0A4C1YLY9"/>
<comment type="caution">
    <text evidence="2">The sequence shown here is derived from an EMBL/GenBank/DDBJ whole genome shotgun (WGS) entry which is preliminary data.</text>
</comment>
<accession>A0A4C1YLY9</accession>
<proteinExistence type="predicted"/>
<organism evidence="2 3">
    <name type="scientific">Eumeta variegata</name>
    <name type="common">Bagworm moth</name>
    <name type="synonym">Eumeta japonica</name>
    <dbReference type="NCBI Taxonomy" id="151549"/>
    <lineage>
        <taxon>Eukaryota</taxon>
        <taxon>Metazoa</taxon>
        <taxon>Ecdysozoa</taxon>
        <taxon>Arthropoda</taxon>
        <taxon>Hexapoda</taxon>
        <taxon>Insecta</taxon>
        <taxon>Pterygota</taxon>
        <taxon>Neoptera</taxon>
        <taxon>Endopterygota</taxon>
        <taxon>Lepidoptera</taxon>
        <taxon>Glossata</taxon>
        <taxon>Ditrysia</taxon>
        <taxon>Tineoidea</taxon>
        <taxon>Psychidae</taxon>
        <taxon>Oiketicinae</taxon>
        <taxon>Eumeta</taxon>
    </lineage>
</organism>
<evidence type="ECO:0000313" key="3">
    <source>
        <dbReference type="Proteomes" id="UP000299102"/>
    </source>
</evidence>
<feature type="compositionally biased region" description="Basic and acidic residues" evidence="1">
    <location>
        <begin position="49"/>
        <end position="61"/>
    </location>
</feature>
<evidence type="ECO:0000313" key="2">
    <source>
        <dbReference type="EMBL" id="GBP75407.1"/>
    </source>
</evidence>
<evidence type="ECO:0000256" key="1">
    <source>
        <dbReference type="SAM" id="MobiDB-lite"/>
    </source>
</evidence>
<feature type="region of interest" description="Disordered" evidence="1">
    <location>
        <begin position="30"/>
        <end position="95"/>
    </location>
</feature>
<gene>
    <name evidence="2" type="ORF">EVAR_54500_1</name>
</gene>
<dbReference type="EMBL" id="BGZK01001248">
    <property type="protein sequence ID" value="GBP75407.1"/>
    <property type="molecule type" value="Genomic_DNA"/>
</dbReference>
<dbReference type="Proteomes" id="UP000299102">
    <property type="component" value="Unassembled WGS sequence"/>
</dbReference>
<name>A0A4C1YLY9_EUMVA</name>
<keyword evidence="3" id="KW-1185">Reference proteome</keyword>